<reference evidence="1 2" key="1">
    <citation type="submission" date="2018-10" db="EMBL/GenBank/DDBJ databases">
        <title>Genomic Encyclopedia of Type Strains, Phase IV (KMG-IV): sequencing the most valuable type-strain genomes for metagenomic binning, comparative biology and taxonomic classification.</title>
        <authorList>
            <person name="Goeker M."/>
        </authorList>
    </citation>
    <scope>NUCLEOTIDE SEQUENCE [LARGE SCALE GENOMIC DNA]</scope>
    <source>
        <strain evidence="1 2">DSM 23800</strain>
    </source>
</reference>
<keyword evidence="2" id="KW-1185">Reference proteome</keyword>
<evidence type="ECO:0000313" key="1">
    <source>
        <dbReference type="EMBL" id="RKR76864.1"/>
    </source>
</evidence>
<accession>A0A420XHM1</accession>
<dbReference type="EMBL" id="RBJC01000004">
    <property type="protein sequence ID" value="RKR76864.1"/>
    <property type="molecule type" value="Genomic_DNA"/>
</dbReference>
<sequence length="311" mass="36437">MHVILDRLIIKDKEYEEYVAHYTRPTIAFKLIEKGSPSKLRLGSIKNVNDPMEGKVLSKYLEYNETENDDLLTFVSCFTFNHDSLNQFRLYGKENNEEASGTSLVLDCDSFFNQDNNISLAFQFYNLTKNKVDSKLKGSGDNNGIFLPLYRCIYIDPESNYLSLASRDKITFYRDNSGEKWDLYFKNIAKRTKEIDGLLNKIKRKVTKIPKSSYWLLNEILLPLKYLIKHAAFEEEQEARIFYIASLWDKKIHASLDEMYIEYGKELSEKNIHKVYLSVGASKYQDIFRRELNDIEGEVVKVSKNPFRNKK</sequence>
<dbReference type="Pfam" id="PF11185">
    <property type="entry name" value="DUF2971"/>
    <property type="match status" value="1"/>
</dbReference>
<gene>
    <name evidence="1" type="ORF">DES31_0172</name>
</gene>
<organism evidence="1 2">
    <name type="scientific">Otariodibacter oris</name>
    <dbReference type="NCBI Taxonomy" id="1032623"/>
    <lineage>
        <taxon>Bacteria</taxon>
        <taxon>Pseudomonadati</taxon>
        <taxon>Pseudomonadota</taxon>
        <taxon>Gammaproteobacteria</taxon>
        <taxon>Pasteurellales</taxon>
        <taxon>Pasteurellaceae</taxon>
        <taxon>Otariodibacter</taxon>
    </lineage>
</organism>
<name>A0A420XHM1_9PAST</name>
<dbReference type="AlphaFoldDB" id="A0A420XHM1"/>
<dbReference type="RefSeq" id="WP_121121044.1">
    <property type="nucleotide sequence ID" value="NZ_CP016604.1"/>
</dbReference>
<evidence type="ECO:0000313" key="2">
    <source>
        <dbReference type="Proteomes" id="UP000280099"/>
    </source>
</evidence>
<dbReference type="Proteomes" id="UP000280099">
    <property type="component" value="Unassembled WGS sequence"/>
</dbReference>
<comment type="caution">
    <text evidence="1">The sequence shown here is derived from an EMBL/GenBank/DDBJ whole genome shotgun (WGS) entry which is preliminary data.</text>
</comment>
<protein>
    <submittedName>
        <fullName evidence="1">DUF2971 family protein</fullName>
    </submittedName>
</protein>
<dbReference type="InterPro" id="IPR021352">
    <property type="entry name" value="DUF2971"/>
</dbReference>
<proteinExistence type="predicted"/>